<proteinExistence type="predicted"/>
<dbReference type="AlphaFoldDB" id="A0A3N6MDQ9"/>
<evidence type="ECO:0000256" key="1">
    <source>
        <dbReference type="SAM" id="MobiDB-lite"/>
    </source>
</evidence>
<name>A0A3N6MDQ9_NATCH</name>
<evidence type="ECO:0000313" key="3">
    <source>
        <dbReference type="Proteomes" id="UP000281431"/>
    </source>
</evidence>
<dbReference type="Proteomes" id="UP000281431">
    <property type="component" value="Unassembled WGS sequence"/>
</dbReference>
<feature type="region of interest" description="Disordered" evidence="1">
    <location>
        <begin position="1"/>
        <end position="46"/>
    </location>
</feature>
<reference evidence="2 3" key="1">
    <citation type="submission" date="2018-10" db="EMBL/GenBank/DDBJ databases">
        <title>Natrarchaeobius chitinivorans gen. nov., sp. nov., and Natrarchaeobius haloalkaliphilus sp. nov., alkaliphilic, chitin-utilizing haloarchaea from hypersaline alkaline lakes.</title>
        <authorList>
            <person name="Sorokin D.Y."/>
            <person name="Elcheninov A.G."/>
            <person name="Kostrikina N.A."/>
            <person name="Bale N.J."/>
            <person name="Sinninghe Damste J.S."/>
            <person name="Khijniak T.V."/>
            <person name="Kublanov I.V."/>
            <person name="Toshchakov S.V."/>
        </authorList>
    </citation>
    <scope>NUCLEOTIDE SEQUENCE [LARGE SCALE GENOMIC DNA]</scope>
    <source>
        <strain evidence="2 3">AArcht7</strain>
    </source>
</reference>
<gene>
    <name evidence="2" type="ORF">EA472_06860</name>
</gene>
<sequence length="72" mass="7285">MREDRGSSGFADAGAEDRTAATDAPLAGRTDAGATATGNSSGTVAIPQTRRIRSRCAGVCDRCTTELAVEPG</sequence>
<evidence type="ECO:0000313" key="2">
    <source>
        <dbReference type="EMBL" id="RQH02009.1"/>
    </source>
</evidence>
<protein>
    <submittedName>
        <fullName evidence="2">Uncharacterized protein</fullName>
    </submittedName>
</protein>
<dbReference type="EMBL" id="REFZ01000003">
    <property type="protein sequence ID" value="RQH02009.1"/>
    <property type="molecule type" value="Genomic_DNA"/>
</dbReference>
<accession>A0A3N6MDQ9</accession>
<keyword evidence="3" id="KW-1185">Reference proteome</keyword>
<organism evidence="2 3">
    <name type="scientific">Natrarchaeobius chitinivorans</name>
    <dbReference type="NCBI Taxonomy" id="1679083"/>
    <lineage>
        <taxon>Archaea</taxon>
        <taxon>Methanobacteriati</taxon>
        <taxon>Methanobacteriota</taxon>
        <taxon>Stenosarchaea group</taxon>
        <taxon>Halobacteria</taxon>
        <taxon>Halobacteriales</taxon>
        <taxon>Natrialbaceae</taxon>
        <taxon>Natrarchaeobius</taxon>
    </lineage>
</organism>
<feature type="compositionally biased region" description="Low complexity" evidence="1">
    <location>
        <begin position="27"/>
        <end position="38"/>
    </location>
</feature>
<comment type="caution">
    <text evidence="2">The sequence shown here is derived from an EMBL/GenBank/DDBJ whole genome shotgun (WGS) entry which is preliminary data.</text>
</comment>